<name>A0A427YDI7_9TREE</name>
<evidence type="ECO:0000313" key="2">
    <source>
        <dbReference type="EMBL" id="RSH89136.1"/>
    </source>
</evidence>
<protein>
    <recommendedName>
        <fullName evidence="4">ADP-ribosylation/Crystallin J1</fullName>
    </recommendedName>
</protein>
<organism evidence="2 3">
    <name type="scientific">Saitozyma podzolica</name>
    <dbReference type="NCBI Taxonomy" id="1890683"/>
    <lineage>
        <taxon>Eukaryota</taxon>
        <taxon>Fungi</taxon>
        <taxon>Dikarya</taxon>
        <taxon>Basidiomycota</taxon>
        <taxon>Agaricomycotina</taxon>
        <taxon>Tremellomycetes</taxon>
        <taxon>Tremellales</taxon>
        <taxon>Trimorphomycetaceae</taxon>
        <taxon>Saitozyma</taxon>
    </lineage>
</organism>
<evidence type="ECO:0000313" key="3">
    <source>
        <dbReference type="Proteomes" id="UP000279259"/>
    </source>
</evidence>
<dbReference type="OrthoDB" id="44736at2759"/>
<sequence>MVSPGRPALAAQLAEAAGKVSHDGESVHAAVLWAAMEAEAFVSTDVNHLLDTGLQYIPVDSLTARVIADVRSWVEKDKGDWLKTRQRIEDTYGYDKFLGNCHVVPNHCIMVMSLLYSGNDFSRAMEIVNTSGWDTDCNSGNVGCLMAIMLGLNGFEASTHDWRGPIADRALISSADNGYSINNASRIAADITNMGRRLAGKATLPPPKGGAQYHFTLPGSTQGFRRRGATADSSVSQSVHPTHGPGLHVIATTSETEVTTIVSAPKEYLSMPSTYPLCSSPLIYPGQQISATVRSGDELTHPVEVRLSIRAFDSADQLMRVTSEAILLSPKDNQLHEIQWTVPQIPGGYPIAEVGIVVLGEDSSKDANGGEFSDSSRSVWLNSLGWTGQPDLTLERPNAPRPHTFWDLAWVRSVSNWQAFGKSTIYIAQDTGEGLVTYGTREWTDYSITVNDFAVMLGSQAGVAIRVQGLRRYYALVFTRFEGQPHVALIKALDEDRLVISKAKFDWALDVPLKVCLEARGSSIVGSVDSVTLTATDNQYEGGGLGFIIDTGALSTGSIVIQPSQSTVV</sequence>
<feature type="region of interest" description="Disordered" evidence="1">
    <location>
        <begin position="224"/>
        <end position="245"/>
    </location>
</feature>
<dbReference type="AlphaFoldDB" id="A0A427YDI7"/>
<dbReference type="Gene3D" id="1.10.4080.10">
    <property type="entry name" value="ADP-ribosylation/Crystallin J1"/>
    <property type="match status" value="1"/>
</dbReference>
<dbReference type="Pfam" id="PF03747">
    <property type="entry name" value="ADP_ribosyl_GH"/>
    <property type="match status" value="1"/>
</dbReference>
<keyword evidence="3" id="KW-1185">Reference proteome</keyword>
<dbReference type="Proteomes" id="UP000279259">
    <property type="component" value="Unassembled WGS sequence"/>
</dbReference>
<dbReference type="STRING" id="1890683.A0A427YDI7"/>
<gene>
    <name evidence="2" type="ORF">EHS25_002802</name>
</gene>
<reference evidence="2 3" key="1">
    <citation type="submission" date="2018-11" db="EMBL/GenBank/DDBJ databases">
        <title>Genome sequence of Saitozyma podzolica DSM 27192.</title>
        <authorList>
            <person name="Aliyu H."/>
            <person name="Gorte O."/>
            <person name="Ochsenreither K."/>
        </authorList>
    </citation>
    <scope>NUCLEOTIDE SEQUENCE [LARGE SCALE GENOMIC DNA]</scope>
    <source>
        <strain evidence="2 3">DSM 27192</strain>
    </source>
</reference>
<accession>A0A427YDI7</accession>
<dbReference type="Gene3D" id="2.60.120.560">
    <property type="entry name" value="Exo-inulinase, domain 1"/>
    <property type="match status" value="1"/>
</dbReference>
<dbReference type="SUPFAM" id="SSF101478">
    <property type="entry name" value="ADP-ribosylglycohydrolase"/>
    <property type="match status" value="1"/>
</dbReference>
<evidence type="ECO:0000256" key="1">
    <source>
        <dbReference type="SAM" id="MobiDB-lite"/>
    </source>
</evidence>
<proteinExistence type="predicted"/>
<dbReference type="EMBL" id="RSCD01000015">
    <property type="protein sequence ID" value="RSH89136.1"/>
    <property type="molecule type" value="Genomic_DNA"/>
</dbReference>
<feature type="compositionally biased region" description="Polar residues" evidence="1">
    <location>
        <begin position="231"/>
        <end position="240"/>
    </location>
</feature>
<dbReference type="InterPro" id="IPR036705">
    <property type="entry name" value="Ribosyl_crysJ1_sf"/>
</dbReference>
<evidence type="ECO:0008006" key="4">
    <source>
        <dbReference type="Google" id="ProtNLM"/>
    </source>
</evidence>
<dbReference type="InterPro" id="IPR005502">
    <property type="entry name" value="Ribosyl_crysJ1"/>
</dbReference>
<comment type="caution">
    <text evidence="2">The sequence shown here is derived from an EMBL/GenBank/DDBJ whole genome shotgun (WGS) entry which is preliminary data.</text>
</comment>